<dbReference type="GO" id="GO:0003677">
    <property type="term" value="F:DNA binding"/>
    <property type="evidence" value="ECO:0007669"/>
    <property type="project" value="InterPro"/>
</dbReference>
<evidence type="ECO:0000259" key="3">
    <source>
        <dbReference type="Pfam" id="PF01555"/>
    </source>
</evidence>
<dbReference type="Gene3D" id="3.40.50.150">
    <property type="entry name" value="Vaccinia Virus protein VP39"/>
    <property type="match status" value="1"/>
</dbReference>
<feature type="domain" description="DNA methylase N-4/N-6" evidence="3">
    <location>
        <begin position="188"/>
        <end position="391"/>
    </location>
</feature>
<gene>
    <name evidence="4" type="ORF">UFOVP816_32</name>
</gene>
<dbReference type="SUPFAM" id="SSF110849">
    <property type="entry name" value="ParB/Sulfiredoxin"/>
    <property type="match status" value="1"/>
</dbReference>
<dbReference type="GO" id="GO:0008170">
    <property type="term" value="F:N-methyltransferase activity"/>
    <property type="evidence" value="ECO:0007669"/>
    <property type="project" value="InterPro"/>
</dbReference>
<evidence type="ECO:0000256" key="1">
    <source>
        <dbReference type="ARBA" id="ARBA00022603"/>
    </source>
</evidence>
<name>A0A6J5P022_9CAUD</name>
<dbReference type="Gene3D" id="3.90.1530.10">
    <property type="entry name" value="Conserved hypothetical protein from pyrococcus furiosus pfu- 392566-001, ParB domain"/>
    <property type="match status" value="1"/>
</dbReference>
<dbReference type="InterPro" id="IPR029063">
    <property type="entry name" value="SAM-dependent_MTases_sf"/>
</dbReference>
<keyword evidence="2" id="KW-0808">Transferase</keyword>
<dbReference type="EMBL" id="LR796759">
    <property type="protein sequence ID" value="CAB4164432.1"/>
    <property type="molecule type" value="Genomic_DNA"/>
</dbReference>
<evidence type="ECO:0000256" key="2">
    <source>
        <dbReference type="ARBA" id="ARBA00022679"/>
    </source>
</evidence>
<dbReference type="PRINTS" id="PR00508">
    <property type="entry name" value="S21N4MTFRASE"/>
</dbReference>
<keyword evidence="1 4" id="KW-0489">Methyltransferase</keyword>
<proteinExistence type="predicted"/>
<dbReference type="InterPro" id="IPR001091">
    <property type="entry name" value="RM_Methyltransferase"/>
</dbReference>
<sequence>MINWTPVVRKIKDLKEYAKNPRILHKKDEEHIRISIEKFGMADPVIINLDDTIIGGHQRIRTLKKLKVATTLAMVPDRLLNEKEIEELCIRLNRNHGSFDFEALGNNFEMQELLEWGFAPEELLEDLKDITELEAVEEDEDTLSPGEDKDAITKLGDVYELNNHRLVCGDSTNPEFVSKCLDGKEPILMVTDPPYGVEYDPSWRKDIKGKHGVAARALGKVQNDDKVNWALAWHLFPGSVAYVWHAGKYCGEVEKSLTDSEYEIISQIVWVKQHFALSRGDYHWQHEPCWYAVRKGHPHNWQGSRKEATTWEIANLNCFGKSKEDGEERTAHSTQKPIECMARPIRNNTASGEGVYDPFLGSGSTLIAAEQLERICYGIELSPAYCDIIVERWKKYMIKSGKTYTIKKNGEIQNG</sequence>
<evidence type="ECO:0000313" key="4">
    <source>
        <dbReference type="EMBL" id="CAB4164432.1"/>
    </source>
</evidence>
<dbReference type="Pfam" id="PF01555">
    <property type="entry name" value="N6_N4_Mtase"/>
    <property type="match status" value="1"/>
</dbReference>
<protein>
    <submittedName>
        <fullName evidence="4">COG0863 DNA modification methylase</fullName>
    </submittedName>
</protein>
<dbReference type="InterPro" id="IPR036086">
    <property type="entry name" value="ParB/Sulfiredoxin_sf"/>
</dbReference>
<reference evidence="4" key="1">
    <citation type="submission" date="2020-04" db="EMBL/GenBank/DDBJ databases">
        <authorList>
            <person name="Chiriac C."/>
            <person name="Salcher M."/>
            <person name="Ghai R."/>
            <person name="Kavagutti S V."/>
        </authorList>
    </citation>
    <scope>NUCLEOTIDE SEQUENCE</scope>
</reference>
<organism evidence="4">
    <name type="scientific">uncultured Caudovirales phage</name>
    <dbReference type="NCBI Taxonomy" id="2100421"/>
    <lineage>
        <taxon>Viruses</taxon>
        <taxon>Duplodnaviria</taxon>
        <taxon>Heunggongvirae</taxon>
        <taxon>Uroviricota</taxon>
        <taxon>Caudoviricetes</taxon>
        <taxon>Peduoviridae</taxon>
        <taxon>Maltschvirus</taxon>
        <taxon>Maltschvirus maltsch</taxon>
    </lineage>
</organism>
<dbReference type="InterPro" id="IPR015840">
    <property type="entry name" value="DNA_MeTrfase_ParB"/>
</dbReference>
<accession>A0A6J5P022</accession>
<dbReference type="GO" id="GO:0032259">
    <property type="term" value="P:methylation"/>
    <property type="evidence" value="ECO:0007669"/>
    <property type="project" value="UniProtKB-KW"/>
</dbReference>
<dbReference type="InterPro" id="IPR002941">
    <property type="entry name" value="DNA_methylase_N4/N6"/>
</dbReference>
<dbReference type="SUPFAM" id="SSF53335">
    <property type="entry name" value="S-adenosyl-L-methionine-dependent methyltransferases"/>
    <property type="match status" value="1"/>
</dbReference>
<dbReference type="PIRSF" id="PIRSF036758">
    <property type="entry name" value="Aden_M_ParB"/>
    <property type="match status" value="1"/>
</dbReference>